<feature type="region of interest" description="Disordered" evidence="1">
    <location>
        <begin position="135"/>
        <end position="158"/>
    </location>
</feature>
<dbReference type="EMBL" id="CM001886">
    <property type="protein sequence ID" value="EOY16226.1"/>
    <property type="molecule type" value="Genomic_DNA"/>
</dbReference>
<dbReference type="OrthoDB" id="1629067at2759"/>
<gene>
    <name evidence="2" type="ORF">TCM_035068</name>
</gene>
<dbReference type="HOGENOM" id="CLU_130763_0_0_1"/>
<feature type="compositionally biased region" description="Basic and acidic residues" evidence="1">
    <location>
        <begin position="144"/>
        <end position="158"/>
    </location>
</feature>
<keyword evidence="3" id="KW-1185">Reference proteome</keyword>
<protein>
    <submittedName>
        <fullName evidence="2">Histone-lysine N-methyltransferase SUV420H14-20, putative</fullName>
    </submittedName>
</protein>
<reference evidence="2 3" key="1">
    <citation type="journal article" date="2013" name="Genome Biol.">
        <title>The genome sequence of the most widely cultivated cacao type and its use to identify candidate genes regulating pod color.</title>
        <authorList>
            <person name="Motamayor J.C."/>
            <person name="Mockaitis K."/>
            <person name="Schmutz J."/>
            <person name="Haiminen N."/>
            <person name="Iii D.L."/>
            <person name="Cornejo O."/>
            <person name="Findley S.D."/>
            <person name="Zheng P."/>
            <person name="Utro F."/>
            <person name="Royaert S."/>
            <person name="Saski C."/>
            <person name="Jenkins J."/>
            <person name="Podicheti R."/>
            <person name="Zhao M."/>
            <person name="Scheffler B.E."/>
            <person name="Stack J.C."/>
            <person name="Feltus F.A."/>
            <person name="Mustiga G.M."/>
            <person name="Amores F."/>
            <person name="Phillips W."/>
            <person name="Marelli J.P."/>
            <person name="May G.D."/>
            <person name="Shapiro H."/>
            <person name="Ma J."/>
            <person name="Bustamante C.D."/>
            <person name="Schnell R.J."/>
            <person name="Main D."/>
            <person name="Gilbert D."/>
            <person name="Parida L."/>
            <person name="Kuhn D.N."/>
        </authorList>
    </citation>
    <scope>NUCLEOTIDE SEQUENCE [LARGE SCALE GENOMIC DNA]</scope>
    <source>
        <strain evidence="3">cv. Matina 1-6</strain>
    </source>
</reference>
<dbReference type="FunCoup" id="A0A061FGR1">
    <property type="interactions" value="493"/>
</dbReference>
<organism evidence="2 3">
    <name type="scientific">Theobroma cacao</name>
    <name type="common">Cacao</name>
    <name type="synonym">Cocoa</name>
    <dbReference type="NCBI Taxonomy" id="3641"/>
    <lineage>
        <taxon>Eukaryota</taxon>
        <taxon>Viridiplantae</taxon>
        <taxon>Streptophyta</taxon>
        <taxon>Embryophyta</taxon>
        <taxon>Tracheophyta</taxon>
        <taxon>Spermatophyta</taxon>
        <taxon>Magnoliopsida</taxon>
        <taxon>eudicotyledons</taxon>
        <taxon>Gunneridae</taxon>
        <taxon>Pentapetalae</taxon>
        <taxon>rosids</taxon>
        <taxon>malvids</taxon>
        <taxon>Malvales</taxon>
        <taxon>Malvaceae</taxon>
        <taxon>Byttnerioideae</taxon>
        <taxon>Theobroma</taxon>
    </lineage>
</organism>
<dbReference type="STRING" id="3641.A0A061FGR1"/>
<dbReference type="InParanoid" id="A0A061FGR1"/>
<sequence length="158" mass="16926">MRGVGGPLLTIGDLLSDVGDESGAAPDHLHHHDTTLPSPSSSIFDANDVPQSLDLTKLFQENYEKLNEALSGSDHSWTALTLKLCTALETANKLVQSTDTNIRLLSEKVAELEKIVKRGDSAITAARAISIALNQKGGSSVGSQEKEQSRSHQEHVKS</sequence>
<dbReference type="PANTHER" id="PTHR37237">
    <property type="entry name" value="OS02G0567000 PROTEIN"/>
    <property type="match status" value="1"/>
</dbReference>
<evidence type="ECO:0000256" key="1">
    <source>
        <dbReference type="SAM" id="MobiDB-lite"/>
    </source>
</evidence>
<dbReference type="AlphaFoldDB" id="A0A061FGR1"/>
<dbReference type="PANTHER" id="PTHR37237:SF1">
    <property type="entry name" value="OS02G0567000 PROTEIN"/>
    <property type="match status" value="1"/>
</dbReference>
<evidence type="ECO:0000313" key="2">
    <source>
        <dbReference type="EMBL" id="EOY16226.1"/>
    </source>
</evidence>
<dbReference type="OMA" id="GTDHSWA"/>
<dbReference type="KEGG" id="tcc:18592297"/>
<dbReference type="eggNOG" id="ENOG502S2UI">
    <property type="taxonomic scope" value="Eukaryota"/>
</dbReference>
<name>A0A061FGR1_THECC</name>
<evidence type="ECO:0000313" key="3">
    <source>
        <dbReference type="Proteomes" id="UP000026915"/>
    </source>
</evidence>
<dbReference type="Gramene" id="Tc08v2_t010240.1">
    <property type="protein sequence ID" value="Tc08v2_p010240.1"/>
    <property type="gene ID" value="Tc08v2_g010240"/>
</dbReference>
<dbReference type="Gramene" id="EOY16226">
    <property type="protein sequence ID" value="EOY16226"/>
    <property type="gene ID" value="TCM_035068"/>
</dbReference>
<accession>A0A061FGR1</accession>
<dbReference type="Proteomes" id="UP000026915">
    <property type="component" value="Chromosome 8"/>
</dbReference>
<proteinExistence type="predicted"/>